<organism evidence="2 3">
    <name type="scientific">Candidatus Liberibacter asiaticus str. gxpsy</name>
    <dbReference type="NCBI Taxonomy" id="1174529"/>
    <lineage>
        <taxon>Bacteria</taxon>
        <taxon>Pseudomonadati</taxon>
        <taxon>Pseudomonadota</taxon>
        <taxon>Alphaproteobacteria</taxon>
        <taxon>Hyphomicrobiales</taxon>
        <taxon>Rhizobiaceae</taxon>
        <taxon>Liberibacter</taxon>
    </lineage>
</organism>
<evidence type="ECO:0000256" key="1">
    <source>
        <dbReference type="SAM" id="Phobius"/>
    </source>
</evidence>
<keyword evidence="1" id="KW-1133">Transmembrane helix</keyword>
<sequence length="62" mass="6506">MKMHIVKNFLQDESGATAIEYGLLVSLIAVVIITSVTTLGGKLKKAFEAIDKAIVTTSPAAS</sequence>
<dbReference type="InterPro" id="IPR007047">
    <property type="entry name" value="Flp_Fap"/>
</dbReference>
<accession>A0ABM5NEZ4</accession>
<evidence type="ECO:0000313" key="2">
    <source>
        <dbReference type="EMBL" id="AGH16831.1"/>
    </source>
</evidence>
<dbReference type="RefSeq" id="WP_015452428.1">
    <property type="nucleotide sequence ID" value="NC_020549.1"/>
</dbReference>
<protein>
    <submittedName>
        <fullName evidence="2">Flp/Fap pilin component</fullName>
    </submittedName>
</protein>
<dbReference type="GeneID" id="93076837"/>
<reference evidence="2 3" key="1">
    <citation type="journal article" date="2013" name="Genome Announc.">
        <title>Complete Genome Sequence of a Chinese Strain of 'Candidatus Liberibacter asiaticus'.</title>
        <authorList>
            <person name="Lin H."/>
            <person name="Han C.S."/>
            <person name="Liu B."/>
            <person name="Lou B."/>
            <person name="Bai X."/>
            <person name="Deng C."/>
            <person name="Civerolo E.L."/>
            <person name="Gupta G."/>
        </authorList>
    </citation>
    <scope>NUCLEOTIDE SEQUENCE [LARGE SCALE GENOMIC DNA]</scope>
    <source>
        <strain evidence="3">gxpsy</strain>
    </source>
</reference>
<keyword evidence="3" id="KW-1185">Reference proteome</keyword>
<proteinExistence type="predicted"/>
<gene>
    <name evidence="2" type="ORF">WSI_02305</name>
</gene>
<name>A0ABM5NEZ4_LIBAS</name>
<dbReference type="Pfam" id="PF04964">
    <property type="entry name" value="Flp_Fap"/>
    <property type="match status" value="1"/>
</dbReference>
<keyword evidence="1" id="KW-0812">Transmembrane</keyword>
<dbReference type="Proteomes" id="UP000011820">
    <property type="component" value="Chromosome"/>
</dbReference>
<keyword evidence="1" id="KW-0472">Membrane</keyword>
<feature type="transmembrane region" description="Helical" evidence="1">
    <location>
        <begin position="21"/>
        <end position="41"/>
    </location>
</feature>
<dbReference type="EMBL" id="CP004005">
    <property type="protein sequence ID" value="AGH16831.1"/>
    <property type="molecule type" value="Genomic_DNA"/>
</dbReference>
<evidence type="ECO:0000313" key="3">
    <source>
        <dbReference type="Proteomes" id="UP000011820"/>
    </source>
</evidence>